<evidence type="ECO:0000256" key="10">
    <source>
        <dbReference type="ARBA" id="ARBA00023121"/>
    </source>
</evidence>
<keyword evidence="10" id="KW-0446">Lipid-binding</keyword>
<dbReference type="Gene3D" id="1.20.1270.60">
    <property type="entry name" value="Arfaptin homology (AH) domain/BAR domain"/>
    <property type="match status" value="1"/>
</dbReference>
<evidence type="ECO:0000313" key="21">
    <source>
        <dbReference type="Proteomes" id="UP000593571"/>
    </source>
</evidence>
<evidence type="ECO:0000256" key="7">
    <source>
        <dbReference type="ARBA" id="ARBA00022490"/>
    </source>
</evidence>
<dbReference type="PROSITE" id="PS51860">
    <property type="entry name" value="REM_1"/>
    <property type="match status" value="1"/>
</dbReference>
<evidence type="ECO:0000256" key="12">
    <source>
        <dbReference type="ARBA" id="ARBA00023212"/>
    </source>
</evidence>
<keyword evidence="21" id="KW-1185">Reference proteome</keyword>
<evidence type="ECO:0000256" key="8">
    <source>
        <dbReference type="ARBA" id="ARBA00022583"/>
    </source>
</evidence>
<evidence type="ECO:0000256" key="6">
    <source>
        <dbReference type="ARBA" id="ARBA00022475"/>
    </source>
</evidence>
<evidence type="ECO:0000256" key="5">
    <source>
        <dbReference type="ARBA" id="ARBA00022443"/>
    </source>
</evidence>
<keyword evidence="8" id="KW-0254">Endocytosis</keyword>
<evidence type="ECO:0000256" key="1">
    <source>
        <dbReference type="ARBA" id="ARBA00004236"/>
    </source>
</evidence>
<dbReference type="GO" id="GO:0007165">
    <property type="term" value="P:signal transduction"/>
    <property type="evidence" value="ECO:0007669"/>
    <property type="project" value="InterPro"/>
</dbReference>
<keyword evidence="12" id="KW-0206">Cytoskeleton</keyword>
<evidence type="ECO:0000256" key="14">
    <source>
        <dbReference type="PROSITE-ProRule" id="PRU01077"/>
    </source>
</evidence>
<evidence type="ECO:0000256" key="13">
    <source>
        <dbReference type="PROSITE-ProRule" id="PRU00192"/>
    </source>
</evidence>
<evidence type="ECO:0000256" key="15">
    <source>
        <dbReference type="SAM" id="Coils"/>
    </source>
</evidence>
<comment type="subcellular location">
    <subcellularLocation>
        <location evidence="1">Cell membrane</location>
    </subcellularLocation>
    <subcellularLocation>
        <location evidence="3">Cytoplasm</location>
        <location evidence="3">Cell cortex</location>
    </subcellularLocation>
    <subcellularLocation>
        <location evidence="2">Cytoplasm</location>
        <location evidence="2">Cytoskeleton</location>
    </subcellularLocation>
</comment>
<evidence type="ECO:0000256" key="4">
    <source>
        <dbReference type="ARBA" id="ARBA00009426"/>
    </source>
</evidence>
<dbReference type="PROSITE" id="PS50002">
    <property type="entry name" value="SH3"/>
    <property type="match status" value="1"/>
</dbReference>
<evidence type="ECO:0000259" key="19">
    <source>
        <dbReference type="PROSITE" id="PS51860"/>
    </source>
</evidence>
<dbReference type="GO" id="GO:0005856">
    <property type="term" value="C:cytoskeleton"/>
    <property type="evidence" value="ECO:0007669"/>
    <property type="project" value="UniProtKB-SubCell"/>
</dbReference>
<keyword evidence="9 14" id="KW-0175">Coiled coil</keyword>
<comment type="similarity">
    <text evidence="4">Belongs to the FNBP1 family.</text>
</comment>
<dbReference type="PANTHER" id="PTHR15735">
    <property type="entry name" value="FCH AND DOUBLE SH3 DOMAINS PROTEIN"/>
    <property type="match status" value="1"/>
</dbReference>
<dbReference type="EMBL" id="JACASE010000003">
    <property type="protein sequence ID" value="KAF6484480.1"/>
    <property type="molecule type" value="Genomic_DNA"/>
</dbReference>
<keyword evidence="6" id="KW-1003">Cell membrane</keyword>
<feature type="domain" description="SH3" evidence="17">
    <location>
        <begin position="391"/>
        <end position="452"/>
    </location>
</feature>
<dbReference type="SUPFAM" id="SSF103657">
    <property type="entry name" value="BAR/IMD domain-like"/>
    <property type="match status" value="1"/>
</dbReference>
<dbReference type="Proteomes" id="UP000593571">
    <property type="component" value="Unassembled WGS sequence"/>
</dbReference>
<accession>A0A7J8IJS8</accession>
<dbReference type="Gene3D" id="6.10.140.470">
    <property type="match status" value="1"/>
</dbReference>
<dbReference type="InterPro" id="IPR011072">
    <property type="entry name" value="HR1_rho-bd"/>
</dbReference>
<dbReference type="FunFam" id="2.30.30.40:FF:000017">
    <property type="entry name" value="Formin-binding protein 1-like isoform 1"/>
    <property type="match status" value="1"/>
</dbReference>
<evidence type="ECO:0000313" key="20">
    <source>
        <dbReference type="EMBL" id="KAF6484480.1"/>
    </source>
</evidence>
<dbReference type="FunFam" id="1.20.1270.60:FF:000002">
    <property type="entry name" value="Formin-binding protein 1-like isoform 1"/>
    <property type="match status" value="1"/>
</dbReference>
<dbReference type="AlphaFoldDB" id="A0A7J8IJS8"/>
<dbReference type="InterPro" id="IPR031160">
    <property type="entry name" value="F_BAR_dom"/>
</dbReference>
<evidence type="ECO:0000259" key="18">
    <source>
        <dbReference type="PROSITE" id="PS51741"/>
    </source>
</evidence>
<evidence type="ECO:0000256" key="9">
    <source>
        <dbReference type="ARBA" id="ARBA00023054"/>
    </source>
</evidence>
<evidence type="ECO:0000256" key="16">
    <source>
        <dbReference type="SAM" id="MobiDB-lite"/>
    </source>
</evidence>
<gene>
    <name evidence="20" type="ORF">HJG63_005220</name>
</gene>
<dbReference type="InterPro" id="IPR027267">
    <property type="entry name" value="AH/BAR_dom_sf"/>
</dbReference>
<name>A0A7J8IJS8_ROUAE</name>
<feature type="domain" description="F-BAR" evidence="18">
    <location>
        <begin position="1"/>
        <end position="171"/>
    </location>
</feature>
<proteinExistence type="inferred from homology"/>
<dbReference type="Pfam" id="PF00018">
    <property type="entry name" value="SH3_1"/>
    <property type="match status" value="1"/>
</dbReference>
<organism evidence="20 21">
    <name type="scientific">Rousettus aegyptiacus</name>
    <name type="common">Egyptian fruit bat</name>
    <name type="synonym">Pteropus aegyptiacus</name>
    <dbReference type="NCBI Taxonomy" id="9407"/>
    <lineage>
        <taxon>Eukaryota</taxon>
        <taxon>Metazoa</taxon>
        <taxon>Chordata</taxon>
        <taxon>Craniata</taxon>
        <taxon>Vertebrata</taxon>
        <taxon>Euteleostomi</taxon>
        <taxon>Mammalia</taxon>
        <taxon>Eutheria</taxon>
        <taxon>Laurasiatheria</taxon>
        <taxon>Chiroptera</taxon>
        <taxon>Yinpterochiroptera</taxon>
        <taxon>Pteropodoidea</taxon>
        <taxon>Pteropodidae</taxon>
        <taxon>Rousettinae</taxon>
        <taxon>Rousettus</taxon>
    </lineage>
</organism>
<dbReference type="SUPFAM" id="SSF50044">
    <property type="entry name" value="SH3-domain"/>
    <property type="match status" value="1"/>
</dbReference>
<feature type="coiled-coil region" evidence="15">
    <location>
        <begin position="252"/>
        <end position="279"/>
    </location>
</feature>
<evidence type="ECO:0000256" key="3">
    <source>
        <dbReference type="ARBA" id="ARBA00004544"/>
    </source>
</evidence>
<dbReference type="GO" id="GO:0008289">
    <property type="term" value="F:lipid binding"/>
    <property type="evidence" value="ECO:0007669"/>
    <property type="project" value="UniProtKB-KW"/>
</dbReference>
<keyword evidence="7" id="KW-0963">Cytoplasm</keyword>
<keyword evidence="11" id="KW-0472">Membrane</keyword>
<sequence>MTSQITAELARYIQELKQERKSHFHEGRKAQQHIETCWKQLESSKRRFERDCKEADRAQQYFEKMDADINVTKADVEKARQQAQIRHQMAEDSKADYSSILQKFNHEQREYYHSHIPSIFQKIQEMEERRIVRIGESMKTYAEVDRQVIPIIGKCLDGIVKAAESIDQKNDSQLVIEAYKSGFEPPGDFEFEDYTQPMKRTVSDNSLSNSRGDGKAELKFGGKSKGKLWPFIKKNKGATPEDFSNLPPEQRRKKLQQKVDELNKEIQKEMDQRDAITKMKDVYLKNPQMGDPASLDHKLTEVNQNIEKLRLEAQKFEAWLAEVEGRLPARGDQARRQSGMYDGQTAPAVNNCAQDRESPDGSYTEEQSQESEVKVLATDFDDEFDDEEPLPAIGTCKALYTFDGQNEGTISVTEGETLYVIEEDKGDGWTRIRRSEDEEGYVPTSYVEVYLDKNAKGAKTYI</sequence>
<evidence type="ECO:0000259" key="17">
    <source>
        <dbReference type="PROSITE" id="PS50002"/>
    </source>
</evidence>
<dbReference type="GO" id="GO:0005886">
    <property type="term" value="C:plasma membrane"/>
    <property type="evidence" value="ECO:0007669"/>
    <property type="project" value="UniProtKB-SubCell"/>
</dbReference>
<evidence type="ECO:0000256" key="11">
    <source>
        <dbReference type="ARBA" id="ARBA00023136"/>
    </source>
</evidence>
<dbReference type="Gene3D" id="2.30.30.40">
    <property type="entry name" value="SH3 Domains"/>
    <property type="match status" value="1"/>
</dbReference>
<dbReference type="SMART" id="SM00326">
    <property type="entry name" value="SH3"/>
    <property type="match status" value="1"/>
</dbReference>
<dbReference type="GO" id="GO:0005938">
    <property type="term" value="C:cell cortex"/>
    <property type="evidence" value="ECO:0007669"/>
    <property type="project" value="UniProtKB-SubCell"/>
</dbReference>
<evidence type="ECO:0000256" key="2">
    <source>
        <dbReference type="ARBA" id="ARBA00004245"/>
    </source>
</evidence>
<feature type="domain" description="REM-1" evidence="19">
    <location>
        <begin position="245"/>
        <end position="322"/>
    </location>
</feature>
<dbReference type="InterPro" id="IPR057870">
    <property type="entry name" value="HR1_TOCA"/>
</dbReference>
<comment type="caution">
    <text evidence="20">The sequence shown here is derived from an EMBL/GenBank/DDBJ whole genome shotgun (WGS) entry which is preliminary data.</text>
</comment>
<dbReference type="PROSITE" id="PS51741">
    <property type="entry name" value="F_BAR"/>
    <property type="match status" value="1"/>
</dbReference>
<dbReference type="Pfam" id="PF25610">
    <property type="entry name" value="HR1_TOCA"/>
    <property type="match status" value="1"/>
</dbReference>
<dbReference type="GO" id="GO:0006897">
    <property type="term" value="P:endocytosis"/>
    <property type="evidence" value="ECO:0007669"/>
    <property type="project" value="UniProtKB-KW"/>
</dbReference>
<protein>
    <submittedName>
        <fullName evidence="20">Formin binding protein 1</fullName>
    </submittedName>
</protein>
<feature type="region of interest" description="Disordered" evidence="16">
    <location>
        <begin position="341"/>
        <end position="371"/>
    </location>
</feature>
<reference evidence="20 21" key="1">
    <citation type="journal article" date="2020" name="Nature">
        <title>Six reference-quality genomes reveal evolution of bat adaptations.</title>
        <authorList>
            <person name="Jebb D."/>
            <person name="Huang Z."/>
            <person name="Pippel M."/>
            <person name="Hughes G.M."/>
            <person name="Lavrichenko K."/>
            <person name="Devanna P."/>
            <person name="Winkler S."/>
            <person name="Jermiin L.S."/>
            <person name="Skirmuntt E.C."/>
            <person name="Katzourakis A."/>
            <person name="Burkitt-Gray L."/>
            <person name="Ray D.A."/>
            <person name="Sullivan K.A.M."/>
            <person name="Roscito J.G."/>
            <person name="Kirilenko B.M."/>
            <person name="Davalos L.M."/>
            <person name="Corthals A.P."/>
            <person name="Power M.L."/>
            <person name="Jones G."/>
            <person name="Ransome R.D."/>
            <person name="Dechmann D.K.N."/>
            <person name="Locatelli A.G."/>
            <person name="Puechmaille S.J."/>
            <person name="Fedrigo O."/>
            <person name="Jarvis E.D."/>
            <person name="Hiller M."/>
            <person name="Vernes S.C."/>
            <person name="Myers E.W."/>
            <person name="Teeling E.C."/>
        </authorList>
    </citation>
    <scope>NUCLEOTIDE SEQUENCE [LARGE SCALE GENOMIC DNA]</scope>
    <source>
        <strain evidence="20">MRouAeg1</strain>
        <tissue evidence="20">Muscle</tissue>
    </source>
</reference>
<keyword evidence="5 13" id="KW-0728">SH3 domain</keyword>
<dbReference type="InterPro" id="IPR001452">
    <property type="entry name" value="SH3_domain"/>
</dbReference>
<dbReference type="InterPro" id="IPR036028">
    <property type="entry name" value="SH3-like_dom_sf"/>
</dbReference>
<dbReference type="PANTHER" id="PTHR15735:SF13">
    <property type="entry name" value="FORMIN-BINDING PROTEIN 1"/>
    <property type="match status" value="1"/>
</dbReference>